<dbReference type="EMBL" id="CAJVQB010071581">
    <property type="protein sequence ID" value="CAG8843193.1"/>
    <property type="molecule type" value="Genomic_DNA"/>
</dbReference>
<dbReference type="Proteomes" id="UP000789901">
    <property type="component" value="Unassembled WGS sequence"/>
</dbReference>
<reference evidence="2 3" key="1">
    <citation type="submission" date="2021-06" db="EMBL/GenBank/DDBJ databases">
        <authorList>
            <person name="Kallberg Y."/>
            <person name="Tangrot J."/>
            <person name="Rosling A."/>
        </authorList>
    </citation>
    <scope>NUCLEOTIDE SEQUENCE [LARGE SCALE GENOMIC DNA]</scope>
    <source>
        <strain evidence="2 3">120-4 pot B 10/14</strain>
    </source>
</reference>
<keyword evidence="3" id="KW-1185">Reference proteome</keyword>
<comment type="caution">
    <text evidence="2">The sequence shown here is derived from an EMBL/GenBank/DDBJ whole genome shotgun (WGS) entry which is preliminary data.</text>
</comment>
<feature type="non-terminal residue" evidence="2">
    <location>
        <position position="1"/>
    </location>
</feature>
<evidence type="ECO:0000256" key="1">
    <source>
        <dbReference type="SAM" id="MobiDB-lite"/>
    </source>
</evidence>
<organism evidence="2 3">
    <name type="scientific">Gigaspora margarita</name>
    <dbReference type="NCBI Taxonomy" id="4874"/>
    <lineage>
        <taxon>Eukaryota</taxon>
        <taxon>Fungi</taxon>
        <taxon>Fungi incertae sedis</taxon>
        <taxon>Mucoromycota</taxon>
        <taxon>Glomeromycotina</taxon>
        <taxon>Glomeromycetes</taxon>
        <taxon>Diversisporales</taxon>
        <taxon>Gigasporaceae</taxon>
        <taxon>Gigaspora</taxon>
    </lineage>
</organism>
<proteinExistence type="predicted"/>
<evidence type="ECO:0000313" key="2">
    <source>
        <dbReference type="EMBL" id="CAG8843193.1"/>
    </source>
</evidence>
<sequence>FISDKYVIENLELCFTIAYLSIIGNKNPNYKFNTTALSIYIPYCIYSVIVSHKAKEVSEFVHFGAETIEYNSITGKSNIKIDFTIIYPSQSPRFFKTEKMMIKATDINYLKNSTISITTPESSSSIANTLSIIDIINDDVDSIMQPKQWLKSSLLLAKYINVNTSVTYNIDQLPDSDVHNQEVVGLDDDINLQDEADDFEEIQPNKKRKSTSAKLNKKGKKVEKNKIK</sequence>
<feature type="compositionally biased region" description="Basic residues" evidence="1">
    <location>
        <begin position="205"/>
        <end position="221"/>
    </location>
</feature>
<feature type="region of interest" description="Disordered" evidence="1">
    <location>
        <begin position="196"/>
        <end position="228"/>
    </location>
</feature>
<evidence type="ECO:0000313" key="3">
    <source>
        <dbReference type="Proteomes" id="UP000789901"/>
    </source>
</evidence>
<protein>
    <submittedName>
        <fullName evidence="2">11601_t:CDS:1</fullName>
    </submittedName>
</protein>
<accession>A0ABN7WYH9</accession>
<gene>
    <name evidence="2" type="ORF">GMARGA_LOCUS36411</name>
</gene>
<name>A0ABN7WYH9_GIGMA</name>